<gene>
    <name evidence="1" type="ORF">NVI5450_0948</name>
</gene>
<dbReference type="EMBL" id="FPLD01000034">
    <property type="protein sequence ID" value="SGY89062.1"/>
    <property type="molecule type" value="Genomic_DNA"/>
</dbReference>
<protein>
    <submittedName>
        <fullName evidence="1">Site-specific recombinase, phage integrase family domain protein</fullName>
    </submittedName>
</protein>
<organism evidence="1 2">
    <name type="scientific">Moritella viscosa</name>
    <dbReference type="NCBI Taxonomy" id="80854"/>
    <lineage>
        <taxon>Bacteria</taxon>
        <taxon>Pseudomonadati</taxon>
        <taxon>Pseudomonadota</taxon>
        <taxon>Gammaproteobacteria</taxon>
        <taxon>Alteromonadales</taxon>
        <taxon>Moritellaceae</taxon>
        <taxon>Moritella</taxon>
    </lineage>
</organism>
<accession>A0A1L0AZB3</accession>
<proteinExistence type="predicted"/>
<dbReference type="RefSeq" id="WP_075518025.1">
    <property type="nucleotide sequence ID" value="NZ_FPLD01000034.1"/>
</dbReference>
<dbReference type="AlphaFoldDB" id="A0A1L0AZB3"/>
<sequence length="750" mass="86563">MPLTLVSDNQALFNKIVSKELYFEELSIEKQESIIQLTVASRDFSALEFLTNSLTGIFNYDDREPYWLERNFNDDIWVMKLSKKEKIINWNEPILDDGERLTSKNHQPLLNAFKYWITSLGSPLNNGGKLLKLSSIRVQVGKVIHLINAILLNAQHIDLAKQHFSLLSNDFVMDILVRLTTDNGISGIYDYHARLHAFLSDKILDVTDEEGNQFSVEFPYTLRQILPEERLLPFTREDRIKACTWLNRNDFYQPRSYKLNNALMIKIFFSDKIICLDGFLPESVSELDLSESVNKTEFSGIPVIPVKRYSTESTIRPFMSGFKNLLAINNKENTASIPIDTFNNINFKRINQHARIMQHSRFRTLPAQLVFTSIENAYNFCFKYMDSILESAFNITKNAPSVRTCRKVKSDLDGKFRSVYPLNRYKEKIFLNYISDDLLALGVEEFSFTSSTPDCFIKRRDNKEFIGLYNVLMGSIQILIGALMARRKDELVSLNPIGNLLPNIEPTSDIGKKTDYTLTFGNKKSGIGGEHEHNQKEVRPIPRSLAVIIYKMERFNQTLIDEGLQSRSKLALCNQLYSNSIIFIGVDRTAFDANLDSFCDYFETDCIQLEGGEHRRYYIRQHQLRRFFAMVFFWSKSFDGLDTLRWMLGHTDIEHLYHYVTETQKGEALNGVKASYLVDKILTQDLENIEMLKKVLAKRYGVNIANVSLSTVSEAVYDFGDGDYQTIPTIDNLHQNEKLESQILELLKDD</sequence>
<evidence type="ECO:0000313" key="1">
    <source>
        <dbReference type="EMBL" id="SGY89062.1"/>
    </source>
</evidence>
<dbReference type="Proteomes" id="UP000183794">
    <property type="component" value="Unassembled WGS sequence"/>
</dbReference>
<reference evidence="1 2" key="1">
    <citation type="submission" date="2016-11" db="EMBL/GenBank/DDBJ databases">
        <authorList>
            <person name="Jaros S."/>
            <person name="Januszkiewicz K."/>
            <person name="Wedrychowicz H."/>
        </authorList>
    </citation>
    <scope>NUCLEOTIDE SEQUENCE [LARGE SCALE GENOMIC DNA]</scope>
    <source>
        <strain evidence="1">NVI 5450</strain>
    </source>
</reference>
<dbReference type="OrthoDB" id="8914001at2"/>
<name>A0A1L0AZB3_9GAMM</name>
<evidence type="ECO:0000313" key="2">
    <source>
        <dbReference type="Proteomes" id="UP000183794"/>
    </source>
</evidence>